<reference evidence="12" key="1">
    <citation type="submission" date="2025-08" db="UniProtKB">
        <authorList>
            <consortium name="RefSeq"/>
        </authorList>
    </citation>
    <scope>IDENTIFICATION</scope>
</reference>
<evidence type="ECO:0000313" key="11">
    <source>
        <dbReference type="Proteomes" id="UP000695022"/>
    </source>
</evidence>
<name>A0ABM1DQ55_PRICU</name>
<evidence type="ECO:0000256" key="3">
    <source>
        <dbReference type="ARBA" id="ARBA00022737"/>
    </source>
</evidence>
<dbReference type="RefSeq" id="XP_014662076.1">
    <property type="nucleotide sequence ID" value="XM_014806590.1"/>
</dbReference>
<dbReference type="InterPro" id="IPR011992">
    <property type="entry name" value="EF-hand-dom_pair"/>
</dbReference>
<keyword evidence="3" id="KW-0677">Repeat</keyword>
<gene>
    <name evidence="12" type="primary">LOC106805110</name>
</gene>
<dbReference type="SUPFAM" id="SSF47473">
    <property type="entry name" value="EF-hand"/>
    <property type="match status" value="1"/>
</dbReference>
<dbReference type="GeneID" id="106805110"/>
<dbReference type="InterPro" id="IPR040193">
    <property type="entry name" value="EFHC1/EFHC2/EFHB"/>
</dbReference>
<dbReference type="InterPro" id="IPR002048">
    <property type="entry name" value="EF_hand_dom"/>
</dbReference>
<evidence type="ECO:0000256" key="9">
    <source>
        <dbReference type="SAM" id="MobiDB-lite"/>
    </source>
</evidence>
<evidence type="ECO:0000256" key="4">
    <source>
        <dbReference type="ARBA" id="ARBA00022837"/>
    </source>
</evidence>
<feature type="region of interest" description="Disordered" evidence="9">
    <location>
        <begin position="91"/>
        <end position="113"/>
    </location>
</feature>
<evidence type="ECO:0000256" key="6">
    <source>
        <dbReference type="ARBA" id="ARBA00023069"/>
    </source>
</evidence>
<dbReference type="PANTHER" id="PTHR12086:SF12">
    <property type="entry name" value="EF-HAND DOMAIN-CONTAINING FAMILY MEMBER B"/>
    <property type="match status" value="1"/>
</dbReference>
<dbReference type="InterPro" id="IPR018247">
    <property type="entry name" value="EF_Hand_1_Ca_BS"/>
</dbReference>
<keyword evidence="6" id="KW-0969">Cilium</keyword>
<keyword evidence="7" id="KW-0206">Cytoskeleton</keyword>
<keyword evidence="11" id="KW-1185">Reference proteome</keyword>
<proteinExistence type="predicted"/>
<accession>A0ABM1DQ55</accession>
<dbReference type="Pfam" id="PF25325">
    <property type="entry name" value="EF-hand_EFHB_C"/>
    <property type="match status" value="1"/>
</dbReference>
<evidence type="ECO:0000256" key="8">
    <source>
        <dbReference type="ARBA" id="ARBA00023273"/>
    </source>
</evidence>
<comment type="subcellular location">
    <subcellularLocation>
        <location evidence="1">Cytoplasm</location>
        <location evidence="1">Cytoskeleton</location>
        <location evidence="1">Flagellum axoneme</location>
    </subcellularLocation>
</comment>
<evidence type="ECO:0000256" key="1">
    <source>
        <dbReference type="ARBA" id="ARBA00004611"/>
    </source>
</evidence>
<evidence type="ECO:0000256" key="5">
    <source>
        <dbReference type="ARBA" id="ARBA00022846"/>
    </source>
</evidence>
<sequence length="520" mass="58414">MALTDHSSVKDCLQSLGNASEIPEAVRRHRASLNPEPGQIRVYHGRAHDSDRRRAADLTHGVSTNFSIMASELVTPAPATLMQAQLDERRERMYASHRQAPLGRSRHQAPDAPCYDTSDATVFGSPQRIKDDAGVIVNPAKSPRQVDAEYEQGRELYRLTHRNFGVGESVDRKYDWSAVRATTFGIATPHDNAGRNVRQTLQWNDDADGNIISKRLDEFRERTQPQLARVYSPLKDTLKVGDEQAFGVRCRRDQYDAGDLIHARAAPACQRNTDKQRGMLAAIRQQLKKANYHNFPTLAHAFGRCPRDGATDAIDADGLRKMCERFNLTLSDEMLRLLMQWCDTNADGRIDYNEFANFLNWKDMLPSSDLAETNERIPTLQKQIDKAIEDYRTSSSDIAAVAGAVDTSGYRKYGVPTIRSDLPVPNAKKISDTKNYGEEPDASGLLNPNMLSSYGLMPRDVFTPRPKEAIRQVFTNLTKMSQEVFEELWGKATAKHPSGLVSIESFRQALEENEECNQSK</sequence>
<feature type="domain" description="EF-hand" evidence="10">
    <location>
        <begin position="330"/>
        <end position="365"/>
    </location>
</feature>
<dbReference type="PROSITE" id="PS00018">
    <property type="entry name" value="EF_HAND_1"/>
    <property type="match status" value="1"/>
</dbReference>
<evidence type="ECO:0000256" key="7">
    <source>
        <dbReference type="ARBA" id="ARBA00023212"/>
    </source>
</evidence>
<dbReference type="PROSITE" id="PS50222">
    <property type="entry name" value="EF_HAND_2"/>
    <property type="match status" value="1"/>
</dbReference>
<dbReference type="Proteomes" id="UP000695022">
    <property type="component" value="Unplaced"/>
</dbReference>
<keyword evidence="5" id="KW-0282">Flagellum</keyword>
<dbReference type="PANTHER" id="PTHR12086">
    <property type="entry name" value="EF-HAND DOMAIN C-TERMINAL CONTAINING PROTEIN"/>
    <property type="match status" value="1"/>
</dbReference>
<evidence type="ECO:0000313" key="12">
    <source>
        <dbReference type="RefSeq" id="XP_014662076.1"/>
    </source>
</evidence>
<dbReference type="InterPro" id="IPR057428">
    <property type="entry name" value="EFHB_EF-hand_C"/>
</dbReference>
<organism evidence="11 12">
    <name type="scientific">Priapulus caudatus</name>
    <name type="common">Priapulid worm</name>
    <dbReference type="NCBI Taxonomy" id="37621"/>
    <lineage>
        <taxon>Eukaryota</taxon>
        <taxon>Metazoa</taxon>
        <taxon>Ecdysozoa</taxon>
        <taxon>Scalidophora</taxon>
        <taxon>Priapulida</taxon>
        <taxon>Priapulimorpha</taxon>
        <taxon>Priapulimorphida</taxon>
        <taxon>Priapulidae</taxon>
        <taxon>Priapulus</taxon>
    </lineage>
</organism>
<keyword evidence="8" id="KW-0966">Cell projection</keyword>
<keyword evidence="4" id="KW-0106">Calcium</keyword>
<dbReference type="Gene3D" id="1.10.238.10">
    <property type="entry name" value="EF-hand"/>
    <property type="match status" value="1"/>
</dbReference>
<evidence type="ECO:0000256" key="2">
    <source>
        <dbReference type="ARBA" id="ARBA00022490"/>
    </source>
</evidence>
<protein>
    <submittedName>
        <fullName evidence="12">EF-hand domain-containing family member B-like</fullName>
    </submittedName>
</protein>
<evidence type="ECO:0000259" key="10">
    <source>
        <dbReference type="PROSITE" id="PS50222"/>
    </source>
</evidence>
<keyword evidence="2" id="KW-0963">Cytoplasm</keyword>